<evidence type="ECO:0000256" key="2">
    <source>
        <dbReference type="SAM" id="Phobius"/>
    </source>
</evidence>
<keyword evidence="2" id="KW-0472">Membrane</keyword>
<keyword evidence="2" id="KW-0812">Transmembrane</keyword>
<feature type="transmembrane region" description="Helical" evidence="2">
    <location>
        <begin position="7"/>
        <end position="26"/>
    </location>
</feature>
<gene>
    <name evidence="3" type="ORF">KVV02_002031</name>
</gene>
<dbReference type="Proteomes" id="UP000717515">
    <property type="component" value="Unassembled WGS sequence"/>
</dbReference>
<feature type="compositionally biased region" description="Low complexity" evidence="1">
    <location>
        <begin position="95"/>
        <end position="105"/>
    </location>
</feature>
<dbReference type="AlphaFoldDB" id="A0A9P8CZ46"/>
<sequence length="111" mass="12329">MSNYPKAFAVGFGIVGLGYTLMLTTVPTEEQLYEACRHPRNADQLNRIARIKLSPELKKQYEQVKADQARRQAFSDVLRQAAADPEPMWIKKKTPVVPAPSSAAPTGSKDQ</sequence>
<evidence type="ECO:0008006" key="5">
    <source>
        <dbReference type="Google" id="ProtNLM"/>
    </source>
</evidence>
<organism evidence="3 4">
    <name type="scientific">Mortierella alpina</name>
    <name type="common">Oleaginous fungus</name>
    <name type="synonym">Mortierella renispora</name>
    <dbReference type="NCBI Taxonomy" id="64518"/>
    <lineage>
        <taxon>Eukaryota</taxon>
        <taxon>Fungi</taxon>
        <taxon>Fungi incertae sedis</taxon>
        <taxon>Mucoromycota</taxon>
        <taxon>Mortierellomycotina</taxon>
        <taxon>Mortierellomycetes</taxon>
        <taxon>Mortierellales</taxon>
        <taxon>Mortierellaceae</taxon>
        <taxon>Mortierella</taxon>
    </lineage>
</organism>
<proteinExistence type="predicted"/>
<reference evidence="3" key="1">
    <citation type="submission" date="2021-07" db="EMBL/GenBank/DDBJ databases">
        <title>Draft genome of Mortierella alpina, strain LL118, isolated from an aspen leaf litter sample.</title>
        <authorList>
            <person name="Yang S."/>
            <person name="Vinatzer B.A."/>
        </authorList>
    </citation>
    <scope>NUCLEOTIDE SEQUENCE</scope>
    <source>
        <strain evidence="3">LL118</strain>
    </source>
</reference>
<evidence type="ECO:0000313" key="3">
    <source>
        <dbReference type="EMBL" id="KAG9325177.1"/>
    </source>
</evidence>
<dbReference type="EMBL" id="JAIFTL010000046">
    <property type="protein sequence ID" value="KAG9325177.1"/>
    <property type="molecule type" value="Genomic_DNA"/>
</dbReference>
<evidence type="ECO:0000313" key="4">
    <source>
        <dbReference type="Proteomes" id="UP000717515"/>
    </source>
</evidence>
<keyword evidence="2" id="KW-1133">Transmembrane helix</keyword>
<protein>
    <recommendedName>
        <fullName evidence="5">Cytochrome b mRNA-processing protein 4</fullName>
    </recommendedName>
</protein>
<evidence type="ECO:0000256" key="1">
    <source>
        <dbReference type="SAM" id="MobiDB-lite"/>
    </source>
</evidence>
<accession>A0A9P8CZ46</accession>
<name>A0A9P8CZ46_MORAP</name>
<comment type="caution">
    <text evidence="3">The sequence shown here is derived from an EMBL/GenBank/DDBJ whole genome shotgun (WGS) entry which is preliminary data.</text>
</comment>
<feature type="region of interest" description="Disordered" evidence="1">
    <location>
        <begin position="89"/>
        <end position="111"/>
    </location>
</feature>